<dbReference type="InterPro" id="IPR036291">
    <property type="entry name" value="NAD(P)-bd_dom_sf"/>
</dbReference>
<dbReference type="AlphaFoldDB" id="A0A4Q9MW13"/>
<dbReference type="Gene3D" id="3.40.50.720">
    <property type="entry name" value="NAD(P)-binding Rossmann-like Domain"/>
    <property type="match status" value="1"/>
</dbReference>
<accession>A0A4Q9MW13</accession>
<dbReference type="GO" id="GO:0016491">
    <property type="term" value="F:oxidoreductase activity"/>
    <property type="evidence" value="ECO:0007669"/>
    <property type="project" value="UniProtKB-KW"/>
</dbReference>
<dbReference type="PANTHER" id="PTHR24320">
    <property type="entry name" value="RETINOL DEHYDROGENASE"/>
    <property type="match status" value="1"/>
</dbReference>
<dbReference type="PANTHER" id="PTHR24320:SF143">
    <property type="entry name" value="NAD(P)-BINDING PROTEIN"/>
    <property type="match status" value="1"/>
</dbReference>
<name>A0A4Q9MW13_9APHY</name>
<dbReference type="OrthoDB" id="191139at2759"/>
<proteinExistence type="inferred from homology"/>
<evidence type="ECO:0000313" key="3">
    <source>
        <dbReference type="EMBL" id="TBU32190.1"/>
    </source>
</evidence>
<protein>
    <submittedName>
        <fullName evidence="3">NAD(P)-binding protein</fullName>
    </submittedName>
</protein>
<evidence type="ECO:0000256" key="1">
    <source>
        <dbReference type="ARBA" id="ARBA00006484"/>
    </source>
</evidence>
<dbReference type="SUPFAM" id="SSF51735">
    <property type="entry name" value="NAD(P)-binding Rossmann-fold domains"/>
    <property type="match status" value="1"/>
</dbReference>
<sequence>MSSLLPDTLNPATLLCKRFRPDQIPDLTGRVALVTGGSAGIGFHNVAALAQHNAKVHFVSANPEHGKSAVQDLNKALQESGAKGSIHYHQLDMHELKRVDSWAKQFVEQENRLDILIANAGIGQAPFGMTSDGLERHFEVNNLAHYVIVLRLLPLMQKTAAKAPPASVRIVMQSSEMHRFAPTGTTFACKEEVCKDEDGTQLYGRTKLGLIVFAQELARRKLTDATHPILAISVHPGAVDTDLQKAWGQSYGVLGVAIDKVTRLAGKSAEEGAEASLWAAVSTDINQTNWKEYQGKYYSEPYGKPDTESNAAKDEAIRNNFWRLCSDLTQEILGERIE</sequence>
<dbReference type="InterPro" id="IPR002347">
    <property type="entry name" value="SDR_fam"/>
</dbReference>
<reference evidence="3" key="1">
    <citation type="submission" date="2019-01" db="EMBL/GenBank/DDBJ databases">
        <title>Draft genome sequences of three monokaryotic isolates of the white-rot basidiomycete fungus Dichomitus squalens.</title>
        <authorList>
            <consortium name="DOE Joint Genome Institute"/>
            <person name="Lopez S.C."/>
            <person name="Andreopoulos B."/>
            <person name="Pangilinan J."/>
            <person name="Lipzen A."/>
            <person name="Riley R."/>
            <person name="Ahrendt S."/>
            <person name="Ng V."/>
            <person name="Barry K."/>
            <person name="Daum C."/>
            <person name="Grigoriev I.V."/>
            <person name="Hilden K.S."/>
            <person name="Makela M.R."/>
            <person name="de Vries R.P."/>
        </authorList>
    </citation>
    <scope>NUCLEOTIDE SEQUENCE [LARGE SCALE GENOMIC DNA]</scope>
    <source>
        <strain evidence="3">OM18370.1</strain>
    </source>
</reference>
<dbReference type="PRINTS" id="PR00081">
    <property type="entry name" value="GDHRDH"/>
</dbReference>
<dbReference type="EMBL" id="ML143396">
    <property type="protein sequence ID" value="TBU32190.1"/>
    <property type="molecule type" value="Genomic_DNA"/>
</dbReference>
<gene>
    <name evidence="3" type="ORF">BD311DRAFT_804224</name>
</gene>
<keyword evidence="2" id="KW-0560">Oxidoreductase</keyword>
<evidence type="ECO:0000256" key="2">
    <source>
        <dbReference type="ARBA" id="ARBA00023002"/>
    </source>
</evidence>
<comment type="similarity">
    <text evidence="1">Belongs to the short-chain dehydrogenases/reductases (SDR) family.</text>
</comment>
<organism evidence="3">
    <name type="scientific">Dichomitus squalens</name>
    <dbReference type="NCBI Taxonomy" id="114155"/>
    <lineage>
        <taxon>Eukaryota</taxon>
        <taxon>Fungi</taxon>
        <taxon>Dikarya</taxon>
        <taxon>Basidiomycota</taxon>
        <taxon>Agaricomycotina</taxon>
        <taxon>Agaricomycetes</taxon>
        <taxon>Polyporales</taxon>
        <taxon>Polyporaceae</taxon>
        <taxon>Dichomitus</taxon>
    </lineage>
</organism>
<dbReference type="Proteomes" id="UP000292957">
    <property type="component" value="Unassembled WGS sequence"/>
</dbReference>
<dbReference type="Pfam" id="PF00106">
    <property type="entry name" value="adh_short"/>
    <property type="match status" value="1"/>
</dbReference>